<evidence type="ECO:0000313" key="3">
    <source>
        <dbReference type="EMBL" id="KII65839.1"/>
    </source>
</evidence>
<dbReference type="InterPro" id="IPR043502">
    <property type="entry name" value="DNA/RNA_pol_sf"/>
</dbReference>
<protein>
    <recommendedName>
        <fullName evidence="2">Reverse transcriptase/retrotransposon-derived protein RNase H-like domain-containing protein</fullName>
    </recommendedName>
</protein>
<evidence type="ECO:0000256" key="1">
    <source>
        <dbReference type="ARBA" id="ARBA00023268"/>
    </source>
</evidence>
<evidence type="ECO:0000259" key="2">
    <source>
        <dbReference type="Pfam" id="PF17919"/>
    </source>
</evidence>
<dbReference type="Gene3D" id="3.10.20.370">
    <property type="match status" value="1"/>
</dbReference>
<dbReference type="Pfam" id="PF17919">
    <property type="entry name" value="RT_RNaseH_2"/>
    <property type="match status" value="1"/>
</dbReference>
<dbReference type="Proteomes" id="UP000031668">
    <property type="component" value="Unassembled WGS sequence"/>
</dbReference>
<dbReference type="InterPro" id="IPR050951">
    <property type="entry name" value="Retrovirus_Pol_polyprotein"/>
</dbReference>
<dbReference type="PANTHER" id="PTHR37984:SF5">
    <property type="entry name" value="PROTEIN NYNRIN-LIKE"/>
    <property type="match status" value="1"/>
</dbReference>
<accession>A0A0C2IKA5</accession>
<dbReference type="InterPro" id="IPR041577">
    <property type="entry name" value="RT_RNaseH_2"/>
</dbReference>
<dbReference type="EMBL" id="JWZT01003712">
    <property type="protein sequence ID" value="KII65839.1"/>
    <property type="molecule type" value="Genomic_DNA"/>
</dbReference>
<gene>
    <name evidence="3" type="ORF">RF11_04112</name>
</gene>
<evidence type="ECO:0000313" key="4">
    <source>
        <dbReference type="Proteomes" id="UP000031668"/>
    </source>
</evidence>
<name>A0A0C2IKA5_THEKT</name>
<proteinExistence type="predicted"/>
<feature type="domain" description="Reverse transcriptase/retrotransposon-derived protein RNase H-like" evidence="2">
    <location>
        <begin position="29"/>
        <end position="103"/>
    </location>
</feature>
<dbReference type="PANTHER" id="PTHR37984">
    <property type="entry name" value="PROTEIN CBG26694"/>
    <property type="match status" value="1"/>
</dbReference>
<keyword evidence="1" id="KW-0511">Multifunctional enzyme</keyword>
<comment type="caution">
    <text evidence="3">The sequence shown here is derived from an EMBL/GenBank/DDBJ whole genome shotgun (WGS) entry which is preliminary data.</text>
</comment>
<dbReference type="SUPFAM" id="SSF56672">
    <property type="entry name" value="DNA/RNA polymerases"/>
    <property type="match status" value="1"/>
</dbReference>
<reference evidence="3 4" key="1">
    <citation type="journal article" date="2014" name="Genome Biol. Evol.">
        <title>The genome of the myxosporean Thelohanellus kitauei shows adaptations to nutrient acquisition within its fish host.</title>
        <authorList>
            <person name="Yang Y."/>
            <person name="Xiong J."/>
            <person name="Zhou Z."/>
            <person name="Huo F."/>
            <person name="Miao W."/>
            <person name="Ran C."/>
            <person name="Liu Y."/>
            <person name="Zhang J."/>
            <person name="Feng J."/>
            <person name="Wang M."/>
            <person name="Wang M."/>
            <person name="Wang L."/>
            <person name="Yao B."/>
        </authorList>
    </citation>
    <scope>NUCLEOTIDE SEQUENCE [LARGE SCALE GENOMIC DNA]</scope>
    <source>
        <strain evidence="3">Wuqing</strain>
    </source>
</reference>
<dbReference type="OrthoDB" id="8923575at2759"/>
<organism evidence="3 4">
    <name type="scientific">Thelohanellus kitauei</name>
    <name type="common">Myxosporean</name>
    <dbReference type="NCBI Taxonomy" id="669202"/>
    <lineage>
        <taxon>Eukaryota</taxon>
        <taxon>Metazoa</taxon>
        <taxon>Cnidaria</taxon>
        <taxon>Myxozoa</taxon>
        <taxon>Myxosporea</taxon>
        <taxon>Bivalvulida</taxon>
        <taxon>Platysporina</taxon>
        <taxon>Myxobolidae</taxon>
        <taxon>Thelohanellus</taxon>
    </lineage>
</organism>
<dbReference type="GO" id="GO:0003824">
    <property type="term" value="F:catalytic activity"/>
    <property type="evidence" value="ECO:0007669"/>
    <property type="project" value="UniProtKB-KW"/>
</dbReference>
<dbReference type="AlphaFoldDB" id="A0A0C2IKA5"/>
<keyword evidence="4" id="KW-1185">Reference proteome</keyword>
<sequence>MKIKLKENTMLRSLLRRHFVLSCVLLRNDLLASPTTFVHYDQNKELLLQTDAGAVLLQKDAKGEERPIAYASRTLSTAEQNYSTNDKKALAIVFGSNKIADTLLRFPNPEAIQSIEDIAMENVNESIQQSNFDEILDIKALQRESENDKYIMIMAKKRQVDFRNITVFWRKETCRHPGIVAMKSLSKRYVRWPGLNIDNEILVNGCTCGQENRYKPSDNPIYPCIIREKPWYGIHVDYNGPDRCFTCKGTKEEDEKLMNVLITIRNTIHRATYRTLSEMMFNMTFRNVLDNIKPNIDQHTNKVSKRHHNKIKNNFRVFMSRHPVWIWNNVTNEYMMGTIDKRTDPLSYIFTANGKTFCKHADQLTPSKALTEKHKREDTDEPVLRRSEPLKQKQRIFYDEDKSFEDEGREVWSVYTPQ</sequence>